<dbReference type="STRING" id="3750.A0A498JFZ1"/>
<evidence type="ECO:0000256" key="2">
    <source>
        <dbReference type="ARBA" id="ARBA00022857"/>
    </source>
</evidence>
<keyword evidence="3" id="KW-0694">RNA-binding</keyword>
<dbReference type="Proteomes" id="UP000290289">
    <property type="component" value="Chromosome 7"/>
</dbReference>
<organism evidence="5 6">
    <name type="scientific">Malus domestica</name>
    <name type="common">Apple</name>
    <name type="synonym">Pyrus malus</name>
    <dbReference type="NCBI Taxonomy" id="3750"/>
    <lineage>
        <taxon>Eukaryota</taxon>
        <taxon>Viridiplantae</taxon>
        <taxon>Streptophyta</taxon>
        <taxon>Embryophyta</taxon>
        <taxon>Tracheophyta</taxon>
        <taxon>Spermatophyta</taxon>
        <taxon>Magnoliopsida</taxon>
        <taxon>eudicotyledons</taxon>
        <taxon>Gunneridae</taxon>
        <taxon>Pentapetalae</taxon>
        <taxon>rosids</taxon>
        <taxon>fabids</taxon>
        <taxon>Rosales</taxon>
        <taxon>Rosaceae</taxon>
        <taxon>Amygdaloideae</taxon>
        <taxon>Maleae</taxon>
        <taxon>Malus</taxon>
    </lineage>
</organism>
<evidence type="ECO:0000313" key="5">
    <source>
        <dbReference type="EMBL" id="RXH94056.1"/>
    </source>
</evidence>
<dbReference type="PANTHER" id="PTHR42907:SF1">
    <property type="entry name" value="FMN-LINKED OXIDOREDUCTASES SUPERFAMILY PROTEIN"/>
    <property type="match status" value="1"/>
</dbReference>
<evidence type="ECO:0000259" key="4">
    <source>
        <dbReference type="Pfam" id="PF01207"/>
    </source>
</evidence>
<evidence type="ECO:0000256" key="3">
    <source>
        <dbReference type="ARBA" id="ARBA00022884"/>
    </source>
</evidence>
<gene>
    <name evidence="5" type="ORF">DVH24_016123</name>
</gene>
<name>A0A498JFZ1_MALDO</name>
<dbReference type="InterPro" id="IPR035587">
    <property type="entry name" value="DUS-like_FMN-bd"/>
</dbReference>
<dbReference type="EMBL" id="RDQH01000333">
    <property type="protein sequence ID" value="RXH94056.1"/>
    <property type="molecule type" value="Genomic_DNA"/>
</dbReference>
<comment type="caution">
    <text evidence="5">The sequence shown here is derived from an EMBL/GenBank/DDBJ whole genome shotgun (WGS) entry which is preliminary data.</text>
</comment>
<dbReference type="Gene3D" id="1.20.120.1460">
    <property type="match status" value="1"/>
</dbReference>
<dbReference type="GO" id="GO:0000049">
    <property type="term" value="F:tRNA binding"/>
    <property type="evidence" value="ECO:0007669"/>
    <property type="project" value="UniProtKB-KW"/>
</dbReference>
<dbReference type="GO" id="GO:0017150">
    <property type="term" value="F:tRNA dihydrouridine synthase activity"/>
    <property type="evidence" value="ECO:0007669"/>
    <property type="project" value="InterPro"/>
</dbReference>
<dbReference type="SUPFAM" id="SSF51395">
    <property type="entry name" value="FMN-linked oxidoreductases"/>
    <property type="match status" value="1"/>
</dbReference>
<keyword evidence="2" id="KW-0521">NADP</keyword>
<dbReference type="Pfam" id="PF01207">
    <property type="entry name" value="Dus"/>
    <property type="match status" value="2"/>
</dbReference>
<dbReference type="InterPro" id="IPR013785">
    <property type="entry name" value="Aldolase_TIM"/>
</dbReference>
<proteinExistence type="predicted"/>
<keyword evidence="1" id="KW-0820">tRNA-binding</keyword>
<dbReference type="Gene3D" id="3.20.20.70">
    <property type="entry name" value="Aldolase class I"/>
    <property type="match status" value="1"/>
</dbReference>
<protein>
    <recommendedName>
        <fullName evidence="4">DUS-like FMN-binding domain-containing protein</fullName>
    </recommendedName>
</protein>
<keyword evidence="6" id="KW-1185">Reference proteome</keyword>
<feature type="domain" description="DUS-like FMN-binding" evidence="4">
    <location>
        <begin position="97"/>
        <end position="179"/>
    </location>
</feature>
<evidence type="ECO:0000313" key="6">
    <source>
        <dbReference type="Proteomes" id="UP000290289"/>
    </source>
</evidence>
<feature type="domain" description="DUS-like FMN-binding" evidence="4">
    <location>
        <begin position="211"/>
        <end position="434"/>
    </location>
</feature>
<dbReference type="PANTHER" id="PTHR42907">
    <property type="entry name" value="FMN-LINKED OXIDOREDUCTASES SUPERFAMILY PROTEIN"/>
    <property type="match status" value="1"/>
</dbReference>
<reference evidence="5 6" key="1">
    <citation type="submission" date="2018-10" db="EMBL/GenBank/DDBJ databases">
        <title>A high-quality apple genome assembly.</title>
        <authorList>
            <person name="Hu J."/>
        </authorList>
    </citation>
    <scope>NUCLEOTIDE SEQUENCE [LARGE SCALE GENOMIC DNA]</scope>
    <source>
        <strain evidence="6">cv. HFTH1</strain>
        <tissue evidence="5">Young leaf</tissue>
    </source>
</reference>
<dbReference type="InterPro" id="IPR004653">
    <property type="entry name" value="DusA"/>
</dbReference>
<accession>A0A498JFZ1</accession>
<sequence>MWLCLLPPSTKNCPIKLSASLPRVHGANKHNQQEPLRFSEPALLQQPLHPPPPLLLPPPLKTHQLLSSSTPAAAAAMVSSLATHPHHAHYPPPWFSIAPMMEWTDNHYRTLARLISKNAWLYTEMLAAETIVYQKDNLDRFLEYSPEQHPIVFQIGGNNLENLAKATELANPYKYDEINFKFVLFIKLLSVRIYLSSSPQPLIYPLPFTSCGCPSPRVAGHGCFGASLMLDPKFVAEAMSVIAAHTDAPVSVKCRIGVDNHDSYNELCDFIYKVSSQSPTRHFIIHSRKALLNGISPAENRSIPPLKYEYFYGLLRDFPDLRFTINGGINTVEEVNAARRAGAHGVMVGRAAFNKPWHTLGHVDTVVYGAPSSGVTRRQILEKFRVYGDTAVGKYGRKPTVRDVARPLIGLFHSEPGNSQWKRKADAAFLHCTTMKEFFDETLVAIPDYVLDKPIGEPPSGSEDPFANIHSLLPPAYESRELELQYA</sequence>
<dbReference type="CDD" id="cd02801">
    <property type="entry name" value="DUS_like_FMN"/>
    <property type="match status" value="1"/>
</dbReference>
<dbReference type="AlphaFoldDB" id="A0A498JFZ1"/>
<evidence type="ECO:0000256" key="1">
    <source>
        <dbReference type="ARBA" id="ARBA00022555"/>
    </source>
</evidence>